<evidence type="ECO:0000313" key="10">
    <source>
        <dbReference type="Proteomes" id="UP000654075"/>
    </source>
</evidence>
<dbReference type="InterPro" id="IPR027417">
    <property type="entry name" value="P-loop_NTPase"/>
</dbReference>
<evidence type="ECO:0000256" key="6">
    <source>
        <dbReference type="SAM" id="Coils"/>
    </source>
</evidence>
<dbReference type="InterPro" id="IPR027640">
    <property type="entry name" value="Kinesin-like_fam"/>
</dbReference>
<evidence type="ECO:0000256" key="7">
    <source>
        <dbReference type="SAM" id="MobiDB-lite"/>
    </source>
</evidence>
<sequence length="676" mass="72990">MRDARVVWLATPRQRERGGQRNERERERERERETGKERKNGVLDAGRGAPAASQASRAPPRQTGPPSGAAAGPAGRFAANRRPVSPGKTTICSAASGPSAAASAAATKKASAAWANALWDQQQREEAILEALVARRSSIAGCRDRREKAQLRAFSLGQELQEAATGHPERMASLSEAVAIASEGLEVVLAMASGDAAKGHGLTQRLGVEASRLAELQQQLAELQARELAEGTGRRGLVRRSQELQAVAEAAQSAQDERAGLLAQNGLLARRLNNEILGLKGNFRVFCRLRPQRPRSDEESKETLKVDMQEDRQGLTVFAAPQRNVTGMSEHTSSWDFEFDHVFRPNAPQAIVFEEIALLVQSALDGYRVAIFAYGQTGSGKTHTMGGSGLDAKEDEHAGMIPRSVDLIFREVEQLQQTGWSFEVHASMAEVYNEAVLDLLASRQHSQNSASSTSDSSSTEASFAMSSERERSEAKFVSGDPQLGFRRVPVKDASAVHALLRRAHRERHVAATTANERSSRSHVVFQLSLIGRCEVPGQQREVSGLLSFVDLAGSERLHSTGASGERLKEAQHINRSLGALGDVIEAIGRKSSCRGSASALAVHVPYRNSRLTMLLRDSLGGDSKTLFFVNVSPLLEHLGETLSSLRFASKVHACCASAQRHVLVADGDTAHAPGAR</sequence>
<feature type="compositionally biased region" description="Low complexity" evidence="7">
    <location>
        <begin position="447"/>
        <end position="466"/>
    </location>
</feature>
<dbReference type="Gene3D" id="3.40.850.10">
    <property type="entry name" value="Kinesin motor domain"/>
    <property type="match status" value="1"/>
</dbReference>
<dbReference type="Pfam" id="PF00225">
    <property type="entry name" value="Kinesin"/>
    <property type="match status" value="1"/>
</dbReference>
<evidence type="ECO:0000259" key="8">
    <source>
        <dbReference type="PROSITE" id="PS50067"/>
    </source>
</evidence>
<dbReference type="InterPro" id="IPR001752">
    <property type="entry name" value="Kinesin_motor_dom"/>
</dbReference>
<dbReference type="AlphaFoldDB" id="A0A813FP39"/>
<dbReference type="SMART" id="SM00129">
    <property type="entry name" value="KISc"/>
    <property type="match status" value="1"/>
</dbReference>
<dbReference type="OrthoDB" id="3176171at2759"/>
<dbReference type="GO" id="GO:0007018">
    <property type="term" value="P:microtubule-based movement"/>
    <property type="evidence" value="ECO:0007669"/>
    <property type="project" value="InterPro"/>
</dbReference>
<feature type="binding site" evidence="5">
    <location>
        <begin position="375"/>
        <end position="382"/>
    </location>
    <ligand>
        <name>ATP</name>
        <dbReference type="ChEBI" id="CHEBI:30616"/>
    </ligand>
</feature>
<gene>
    <name evidence="9" type="ORF">PGLA1383_LOCUS33824</name>
</gene>
<dbReference type="PROSITE" id="PS50067">
    <property type="entry name" value="KINESIN_MOTOR_2"/>
    <property type="match status" value="1"/>
</dbReference>
<dbReference type="GO" id="GO:0005524">
    <property type="term" value="F:ATP binding"/>
    <property type="evidence" value="ECO:0007669"/>
    <property type="project" value="UniProtKB-UniRule"/>
</dbReference>
<dbReference type="Proteomes" id="UP000654075">
    <property type="component" value="Unassembled WGS sequence"/>
</dbReference>
<dbReference type="GO" id="GO:0008017">
    <property type="term" value="F:microtubule binding"/>
    <property type="evidence" value="ECO:0007669"/>
    <property type="project" value="InterPro"/>
</dbReference>
<keyword evidence="4 5" id="KW-0505">Motor protein</keyword>
<keyword evidence="6" id="KW-0175">Coiled coil</keyword>
<feature type="compositionally biased region" description="Low complexity" evidence="7">
    <location>
        <begin position="45"/>
        <end position="83"/>
    </location>
</feature>
<dbReference type="PANTHER" id="PTHR47972:SF45">
    <property type="entry name" value="PROTEIN CLARET SEGREGATIONAL"/>
    <property type="match status" value="1"/>
</dbReference>
<proteinExistence type="inferred from homology"/>
<comment type="caution">
    <text evidence="9">The sequence shown here is derived from an EMBL/GenBank/DDBJ whole genome shotgun (WGS) entry which is preliminary data.</text>
</comment>
<keyword evidence="1" id="KW-0493">Microtubule</keyword>
<evidence type="ECO:0000256" key="1">
    <source>
        <dbReference type="ARBA" id="ARBA00022701"/>
    </source>
</evidence>
<feature type="domain" description="Kinesin motor" evidence="8">
    <location>
        <begin position="282"/>
        <end position="654"/>
    </location>
</feature>
<dbReference type="GO" id="GO:0005874">
    <property type="term" value="C:microtubule"/>
    <property type="evidence" value="ECO:0007669"/>
    <property type="project" value="UniProtKB-KW"/>
</dbReference>
<keyword evidence="2 5" id="KW-0547">Nucleotide-binding</keyword>
<keyword evidence="10" id="KW-1185">Reference proteome</keyword>
<dbReference type="EMBL" id="CAJNNV010025796">
    <property type="protein sequence ID" value="CAE8616120.1"/>
    <property type="molecule type" value="Genomic_DNA"/>
</dbReference>
<organism evidence="9 10">
    <name type="scientific">Polarella glacialis</name>
    <name type="common">Dinoflagellate</name>
    <dbReference type="NCBI Taxonomy" id="89957"/>
    <lineage>
        <taxon>Eukaryota</taxon>
        <taxon>Sar</taxon>
        <taxon>Alveolata</taxon>
        <taxon>Dinophyceae</taxon>
        <taxon>Suessiales</taxon>
        <taxon>Suessiaceae</taxon>
        <taxon>Polarella</taxon>
    </lineage>
</organism>
<feature type="compositionally biased region" description="Basic and acidic residues" evidence="7">
    <location>
        <begin position="13"/>
        <end position="41"/>
    </location>
</feature>
<feature type="region of interest" description="Disordered" evidence="7">
    <location>
        <begin position="447"/>
        <end position="476"/>
    </location>
</feature>
<comment type="similarity">
    <text evidence="5">Belongs to the TRAFAC class myosin-kinesin ATPase superfamily. Kinesin family.</text>
</comment>
<name>A0A813FP39_POLGL</name>
<accession>A0A813FP39</accession>
<dbReference type="PRINTS" id="PR00380">
    <property type="entry name" value="KINESINHEAVY"/>
</dbReference>
<evidence type="ECO:0000256" key="3">
    <source>
        <dbReference type="ARBA" id="ARBA00022840"/>
    </source>
</evidence>
<dbReference type="SUPFAM" id="SSF52540">
    <property type="entry name" value="P-loop containing nucleoside triphosphate hydrolases"/>
    <property type="match status" value="1"/>
</dbReference>
<evidence type="ECO:0000256" key="4">
    <source>
        <dbReference type="ARBA" id="ARBA00023175"/>
    </source>
</evidence>
<reference evidence="9" key="1">
    <citation type="submission" date="2021-02" db="EMBL/GenBank/DDBJ databases">
        <authorList>
            <person name="Dougan E. K."/>
            <person name="Rhodes N."/>
            <person name="Thang M."/>
            <person name="Chan C."/>
        </authorList>
    </citation>
    <scope>NUCLEOTIDE SEQUENCE</scope>
</reference>
<feature type="region of interest" description="Disordered" evidence="7">
    <location>
        <begin position="1"/>
        <end position="95"/>
    </location>
</feature>
<dbReference type="PANTHER" id="PTHR47972">
    <property type="entry name" value="KINESIN-LIKE PROTEIN KLP-3"/>
    <property type="match status" value="1"/>
</dbReference>
<evidence type="ECO:0000256" key="2">
    <source>
        <dbReference type="ARBA" id="ARBA00022741"/>
    </source>
</evidence>
<protein>
    <recommendedName>
        <fullName evidence="8">Kinesin motor domain-containing protein</fullName>
    </recommendedName>
</protein>
<keyword evidence="3 5" id="KW-0067">ATP-binding</keyword>
<feature type="coiled-coil region" evidence="6">
    <location>
        <begin position="206"/>
        <end position="264"/>
    </location>
</feature>
<dbReference type="GO" id="GO:0003777">
    <property type="term" value="F:microtubule motor activity"/>
    <property type="evidence" value="ECO:0007669"/>
    <property type="project" value="InterPro"/>
</dbReference>
<dbReference type="InterPro" id="IPR036961">
    <property type="entry name" value="Kinesin_motor_dom_sf"/>
</dbReference>
<evidence type="ECO:0000256" key="5">
    <source>
        <dbReference type="PROSITE-ProRule" id="PRU00283"/>
    </source>
</evidence>
<evidence type="ECO:0000313" key="9">
    <source>
        <dbReference type="EMBL" id="CAE8616120.1"/>
    </source>
</evidence>